<keyword evidence="3 8" id="KW-0540">Nuclease</keyword>
<keyword evidence="7 8" id="KW-0862">Zinc</keyword>
<dbReference type="Proteomes" id="UP000278351">
    <property type="component" value="Unassembled WGS sequence"/>
</dbReference>
<feature type="binding site" evidence="8">
    <location>
        <position position="66"/>
    </location>
    <ligand>
        <name>Zn(2+)</name>
        <dbReference type="ChEBI" id="CHEBI:29105"/>
        <label>2</label>
        <note>catalytic</note>
    </ligand>
</feature>
<evidence type="ECO:0000313" key="9">
    <source>
        <dbReference type="EMBL" id="RPE12478.1"/>
    </source>
</evidence>
<reference evidence="9 10" key="1">
    <citation type="submission" date="2018-11" db="EMBL/GenBank/DDBJ databases">
        <title>Chitinophaga lutea sp.nov., isolate from arsenic contaminated soil.</title>
        <authorList>
            <person name="Zong Y."/>
        </authorList>
    </citation>
    <scope>NUCLEOTIDE SEQUENCE [LARGE SCALE GENOMIC DNA]</scope>
    <source>
        <strain evidence="9 10">ZY74</strain>
    </source>
</reference>
<keyword evidence="5 8" id="KW-0255">Endonuclease</keyword>
<comment type="function">
    <text evidence="8">Zinc phosphodiesterase, which displays some tRNA 3'-processing endonuclease activity. Probably involved in tRNA maturation, by removing a 3'-trailer from precursor tRNA.</text>
</comment>
<dbReference type="EC" id="3.1.26.11" evidence="8"/>
<feature type="binding site" evidence="8">
    <location>
        <position position="141"/>
    </location>
    <ligand>
        <name>Zn(2+)</name>
        <dbReference type="ChEBI" id="CHEBI:29105"/>
        <label>1</label>
        <note>catalytic</note>
    </ligand>
</feature>
<keyword evidence="4 8" id="KW-0479">Metal-binding</keyword>
<feature type="binding site" evidence="8">
    <location>
        <position position="61"/>
    </location>
    <ligand>
        <name>Zn(2+)</name>
        <dbReference type="ChEBI" id="CHEBI:29105"/>
        <label>1</label>
        <note>catalytic</note>
    </ligand>
</feature>
<dbReference type="PANTHER" id="PTHR46018">
    <property type="entry name" value="ZINC PHOSPHODIESTERASE ELAC PROTEIN 1"/>
    <property type="match status" value="1"/>
</dbReference>
<evidence type="ECO:0000256" key="6">
    <source>
        <dbReference type="ARBA" id="ARBA00022801"/>
    </source>
</evidence>
<feature type="binding site" evidence="8">
    <location>
        <position position="211"/>
    </location>
    <ligand>
        <name>Zn(2+)</name>
        <dbReference type="ChEBI" id="CHEBI:29105"/>
        <label>1</label>
        <note>catalytic</note>
    </ligand>
</feature>
<feature type="binding site" evidence="8">
    <location>
        <position position="211"/>
    </location>
    <ligand>
        <name>Zn(2+)</name>
        <dbReference type="ChEBI" id="CHEBI:29105"/>
        <label>2</label>
        <note>catalytic</note>
    </ligand>
</feature>
<protein>
    <recommendedName>
        <fullName evidence="8">Ribonuclease Z</fullName>
        <shortName evidence="8">RNase Z</shortName>
        <ecNumber evidence="8">3.1.26.11</ecNumber>
    </recommendedName>
    <alternativeName>
        <fullName evidence="8">tRNA 3 endonuclease</fullName>
    </alternativeName>
    <alternativeName>
        <fullName evidence="8">tRNase Z</fullName>
    </alternativeName>
</protein>
<dbReference type="InterPro" id="IPR013471">
    <property type="entry name" value="RNase_Z/BN"/>
</dbReference>
<organism evidence="9 10">
    <name type="scientific">Chitinophaga lutea</name>
    <dbReference type="NCBI Taxonomy" id="2488634"/>
    <lineage>
        <taxon>Bacteria</taxon>
        <taxon>Pseudomonadati</taxon>
        <taxon>Bacteroidota</taxon>
        <taxon>Chitinophagia</taxon>
        <taxon>Chitinophagales</taxon>
        <taxon>Chitinophagaceae</taxon>
        <taxon>Chitinophaga</taxon>
    </lineage>
</organism>
<dbReference type="SUPFAM" id="SSF56281">
    <property type="entry name" value="Metallo-hydrolase/oxidoreductase"/>
    <property type="match status" value="1"/>
</dbReference>
<accession>A0A3N4PX48</accession>
<feature type="active site" description="Proton acceptor" evidence="8">
    <location>
        <position position="65"/>
    </location>
</feature>
<keyword evidence="2 8" id="KW-0819">tRNA processing</keyword>
<evidence type="ECO:0000256" key="3">
    <source>
        <dbReference type="ARBA" id="ARBA00022722"/>
    </source>
</evidence>
<gene>
    <name evidence="8" type="primary">rnz</name>
    <name evidence="9" type="ORF">EGT74_02690</name>
</gene>
<keyword evidence="10" id="KW-1185">Reference proteome</keyword>
<evidence type="ECO:0000256" key="4">
    <source>
        <dbReference type="ARBA" id="ARBA00022723"/>
    </source>
</evidence>
<evidence type="ECO:0000256" key="7">
    <source>
        <dbReference type="ARBA" id="ARBA00022833"/>
    </source>
</evidence>
<name>A0A3N4PX48_9BACT</name>
<evidence type="ECO:0000256" key="1">
    <source>
        <dbReference type="ARBA" id="ARBA00011738"/>
    </source>
</evidence>
<dbReference type="HAMAP" id="MF_01818">
    <property type="entry name" value="RNase_Z_BN"/>
    <property type="match status" value="1"/>
</dbReference>
<dbReference type="Gene3D" id="3.60.15.10">
    <property type="entry name" value="Ribonuclease Z/Hydroxyacylglutathione hydrolase-like"/>
    <property type="match status" value="1"/>
</dbReference>
<dbReference type="PANTHER" id="PTHR46018:SF2">
    <property type="entry name" value="ZINC PHOSPHODIESTERASE ELAC PROTEIN 1"/>
    <property type="match status" value="1"/>
</dbReference>
<evidence type="ECO:0000256" key="5">
    <source>
        <dbReference type="ARBA" id="ARBA00022759"/>
    </source>
</evidence>
<dbReference type="Pfam" id="PF23023">
    <property type="entry name" value="Anti-Pycsar_Apyc1"/>
    <property type="match status" value="1"/>
</dbReference>
<keyword evidence="6 8" id="KW-0378">Hydrolase</keyword>
<dbReference type="RefSeq" id="WP_123844989.1">
    <property type="nucleotide sequence ID" value="NZ_RPDH01000001.1"/>
</dbReference>
<proteinExistence type="inferred from homology"/>
<evidence type="ECO:0000256" key="2">
    <source>
        <dbReference type="ARBA" id="ARBA00022694"/>
    </source>
</evidence>
<dbReference type="NCBIfam" id="NF000801">
    <property type="entry name" value="PRK00055.1-3"/>
    <property type="match status" value="1"/>
</dbReference>
<evidence type="ECO:0000313" key="10">
    <source>
        <dbReference type="Proteomes" id="UP000278351"/>
    </source>
</evidence>
<dbReference type="CDD" id="cd07717">
    <property type="entry name" value="RNaseZ_ZiPD-like_MBL-fold"/>
    <property type="match status" value="1"/>
</dbReference>
<dbReference type="OrthoDB" id="9800940at2"/>
<dbReference type="GO" id="GO:0042781">
    <property type="term" value="F:3'-tRNA processing endoribonuclease activity"/>
    <property type="evidence" value="ECO:0007669"/>
    <property type="project" value="UniProtKB-UniRule"/>
</dbReference>
<feature type="binding site" evidence="8">
    <location>
        <position position="65"/>
    </location>
    <ligand>
        <name>Zn(2+)</name>
        <dbReference type="ChEBI" id="CHEBI:29105"/>
        <label>2</label>
        <note>catalytic</note>
    </ligand>
</feature>
<dbReference type="InterPro" id="IPR036866">
    <property type="entry name" value="RibonucZ/Hydroxyglut_hydro"/>
</dbReference>
<sequence length="303" mass="34362">MFAVTILGNNSAIPTPDRHPTAQVISYNDQLMLVDCGEGTQMQLTKYKVRRSKIRHIFISHLHGDHYFGLIGLINSMSLLGRTEPLSLYAPPELEEILRLQLQCAATTLKFNLSFHALLPDKTGVLFREKDMEVSYFPTKHRIPCYGFSFSAQRRKRRVIPEQARAYDIPAAYYSQLQNGADYEQKSGQLVKNDWVTLPPAPGKRYVYCADSIYDEDLLPHLEGADLVYHEATYLHALVQRAQDRFHSTAVQAATLAQKAAAKRLLIGHFSSKYTELQPFLDESIPVFPNTELALEGTTYLIQ</sequence>
<comment type="cofactor">
    <cofactor evidence="8">
        <name>Zn(2+)</name>
        <dbReference type="ChEBI" id="CHEBI:29105"/>
    </cofactor>
    <text evidence="8">Binds 2 Zn(2+) ions.</text>
</comment>
<comment type="catalytic activity">
    <reaction evidence="8">
        <text>Endonucleolytic cleavage of RNA, removing extra 3' nucleotides from tRNA precursor, generating 3' termini of tRNAs. A 3'-hydroxy group is left at the tRNA terminus and a 5'-phosphoryl group is left at the trailer molecule.</text>
        <dbReference type="EC" id="3.1.26.11"/>
    </reaction>
</comment>
<evidence type="ECO:0000256" key="8">
    <source>
        <dbReference type="HAMAP-Rule" id="MF_01818"/>
    </source>
</evidence>
<comment type="similarity">
    <text evidence="8">Belongs to the RNase Z family.</text>
</comment>
<feature type="binding site" evidence="8">
    <location>
        <position position="63"/>
    </location>
    <ligand>
        <name>Zn(2+)</name>
        <dbReference type="ChEBI" id="CHEBI:29105"/>
        <label>1</label>
        <note>catalytic</note>
    </ligand>
</feature>
<feature type="binding site" evidence="8">
    <location>
        <position position="269"/>
    </location>
    <ligand>
        <name>Zn(2+)</name>
        <dbReference type="ChEBI" id="CHEBI:29105"/>
        <label>2</label>
        <note>catalytic</note>
    </ligand>
</feature>
<comment type="subunit">
    <text evidence="1 8">Homodimer.</text>
</comment>
<comment type="caution">
    <text evidence="9">The sequence shown here is derived from an EMBL/GenBank/DDBJ whole genome shotgun (WGS) entry which is preliminary data.</text>
</comment>
<dbReference type="EMBL" id="RPDH01000001">
    <property type="protein sequence ID" value="RPE12478.1"/>
    <property type="molecule type" value="Genomic_DNA"/>
</dbReference>
<dbReference type="AlphaFoldDB" id="A0A3N4PX48"/>
<dbReference type="GO" id="GO:0008270">
    <property type="term" value="F:zinc ion binding"/>
    <property type="evidence" value="ECO:0007669"/>
    <property type="project" value="UniProtKB-UniRule"/>
</dbReference>